<dbReference type="EMBL" id="MU277307">
    <property type="protein sequence ID" value="KAI0055155.1"/>
    <property type="molecule type" value="Genomic_DNA"/>
</dbReference>
<proteinExistence type="predicted"/>
<comment type="caution">
    <text evidence="1">The sequence shown here is derived from an EMBL/GenBank/DDBJ whole genome shotgun (WGS) entry which is preliminary data.</text>
</comment>
<evidence type="ECO:0000313" key="2">
    <source>
        <dbReference type="Proteomes" id="UP000814140"/>
    </source>
</evidence>
<organism evidence="1 2">
    <name type="scientific">Artomyces pyxidatus</name>
    <dbReference type="NCBI Taxonomy" id="48021"/>
    <lineage>
        <taxon>Eukaryota</taxon>
        <taxon>Fungi</taxon>
        <taxon>Dikarya</taxon>
        <taxon>Basidiomycota</taxon>
        <taxon>Agaricomycotina</taxon>
        <taxon>Agaricomycetes</taxon>
        <taxon>Russulales</taxon>
        <taxon>Auriscalpiaceae</taxon>
        <taxon>Artomyces</taxon>
    </lineage>
</organism>
<evidence type="ECO:0000313" key="1">
    <source>
        <dbReference type="EMBL" id="KAI0055155.1"/>
    </source>
</evidence>
<sequence>MFQPPSQSSQINVDIAIVDEDGVVRCYHAVPAVRRTSTKARSAGRVFWTCHLFSEHPQNCKFFKWDEDLPPHHDSPNPTPASSHAHQPTQTQPTTPASQGRFTPRTPTSSRVPVSAAPSSKRALSPDPITPSKRLCFAPGGSQPSPRLDPEMQAARRRRYCELIAAARREPDGESAPSSSTNSTDTAIEEGPAHEKWAEAQQDNPFFVASQTMTPPGSSPQSRFWLSGRREATPSSPSMGREKGKGKEHDLSALTPSQSMAPLIPTPSSSQRTDASDSGKVTADSIAGVLDTLSHIPAYVGKLERRVVALERSNDVKTKHIATLEAQVAKAKQEKAQLEQALKLVVASRGD</sequence>
<protein>
    <submittedName>
        <fullName evidence="1">Uncharacterized protein</fullName>
    </submittedName>
</protein>
<dbReference type="Proteomes" id="UP000814140">
    <property type="component" value="Unassembled WGS sequence"/>
</dbReference>
<accession>A0ACB8SGU0</accession>
<reference evidence="1" key="1">
    <citation type="submission" date="2021-03" db="EMBL/GenBank/DDBJ databases">
        <authorList>
            <consortium name="DOE Joint Genome Institute"/>
            <person name="Ahrendt S."/>
            <person name="Looney B.P."/>
            <person name="Miyauchi S."/>
            <person name="Morin E."/>
            <person name="Drula E."/>
            <person name="Courty P.E."/>
            <person name="Chicoki N."/>
            <person name="Fauchery L."/>
            <person name="Kohler A."/>
            <person name="Kuo A."/>
            <person name="Labutti K."/>
            <person name="Pangilinan J."/>
            <person name="Lipzen A."/>
            <person name="Riley R."/>
            <person name="Andreopoulos W."/>
            <person name="He G."/>
            <person name="Johnson J."/>
            <person name="Barry K.W."/>
            <person name="Grigoriev I.V."/>
            <person name="Nagy L."/>
            <person name="Hibbett D."/>
            <person name="Henrissat B."/>
            <person name="Matheny P.B."/>
            <person name="Labbe J."/>
            <person name="Martin F."/>
        </authorList>
    </citation>
    <scope>NUCLEOTIDE SEQUENCE</scope>
    <source>
        <strain evidence="1">HHB10654</strain>
    </source>
</reference>
<reference evidence="1" key="2">
    <citation type="journal article" date="2022" name="New Phytol.">
        <title>Evolutionary transition to the ectomycorrhizal habit in the genomes of a hyperdiverse lineage of mushroom-forming fungi.</title>
        <authorList>
            <person name="Looney B."/>
            <person name="Miyauchi S."/>
            <person name="Morin E."/>
            <person name="Drula E."/>
            <person name="Courty P.E."/>
            <person name="Kohler A."/>
            <person name="Kuo A."/>
            <person name="LaButti K."/>
            <person name="Pangilinan J."/>
            <person name="Lipzen A."/>
            <person name="Riley R."/>
            <person name="Andreopoulos W."/>
            <person name="He G."/>
            <person name="Johnson J."/>
            <person name="Nolan M."/>
            <person name="Tritt A."/>
            <person name="Barry K.W."/>
            <person name="Grigoriev I.V."/>
            <person name="Nagy L.G."/>
            <person name="Hibbett D."/>
            <person name="Henrissat B."/>
            <person name="Matheny P.B."/>
            <person name="Labbe J."/>
            <person name="Martin F.M."/>
        </authorList>
    </citation>
    <scope>NUCLEOTIDE SEQUENCE</scope>
    <source>
        <strain evidence="1">HHB10654</strain>
    </source>
</reference>
<gene>
    <name evidence="1" type="ORF">BV25DRAFT_1833371</name>
</gene>
<name>A0ACB8SGU0_9AGAM</name>
<keyword evidence="2" id="KW-1185">Reference proteome</keyword>